<keyword evidence="2" id="KW-0732">Signal</keyword>
<organism evidence="3 4">
    <name type="scientific">Angiostrongylus cantonensis</name>
    <name type="common">Rat lungworm</name>
    <dbReference type="NCBI Taxonomy" id="6313"/>
    <lineage>
        <taxon>Eukaryota</taxon>
        <taxon>Metazoa</taxon>
        <taxon>Ecdysozoa</taxon>
        <taxon>Nematoda</taxon>
        <taxon>Chromadorea</taxon>
        <taxon>Rhabditida</taxon>
        <taxon>Rhabditina</taxon>
        <taxon>Rhabditomorpha</taxon>
        <taxon>Strongyloidea</taxon>
        <taxon>Metastrongylidae</taxon>
        <taxon>Angiostrongylus</taxon>
    </lineage>
</organism>
<protein>
    <submittedName>
        <fullName evidence="4">Secreted protein</fullName>
    </submittedName>
</protein>
<dbReference type="AlphaFoldDB" id="A0A0K0DBF8"/>
<feature type="chain" id="PRO_5005326628" evidence="2">
    <location>
        <begin position="17"/>
        <end position="77"/>
    </location>
</feature>
<reference evidence="3" key="1">
    <citation type="submission" date="2012-09" db="EMBL/GenBank/DDBJ databases">
        <authorList>
            <person name="Martin A.A."/>
        </authorList>
    </citation>
    <scope>NUCLEOTIDE SEQUENCE</scope>
</reference>
<sequence>MIATLFILFALAGGRAVERRVSDVVDFIYKADTHFVDREQQPNHTAQYDDADEADADDDDGADAAYNREEIVLPLSD</sequence>
<dbReference type="WBParaSite" id="ACAC_0000775601-mRNA-1">
    <property type="protein sequence ID" value="ACAC_0000775601-mRNA-1"/>
    <property type="gene ID" value="ACAC_0000775601"/>
</dbReference>
<reference evidence="4" key="2">
    <citation type="submission" date="2017-02" db="UniProtKB">
        <authorList>
            <consortium name="WormBaseParasite"/>
        </authorList>
    </citation>
    <scope>IDENTIFICATION</scope>
</reference>
<accession>A0A0K0DBF8</accession>
<feature type="signal peptide" evidence="2">
    <location>
        <begin position="1"/>
        <end position="16"/>
    </location>
</feature>
<evidence type="ECO:0000256" key="2">
    <source>
        <dbReference type="SAM" id="SignalP"/>
    </source>
</evidence>
<dbReference type="Proteomes" id="UP000035642">
    <property type="component" value="Unassembled WGS sequence"/>
</dbReference>
<feature type="compositionally biased region" description="Acidic residues" evidence="1">
    <location>
        <begin position="49"/>
        <end position="62"/>
    </location>
</feature>
<feature type="region of interest" description="Disordered" evidence="1">
    <location>
        <begin position="38"/>
        <end position="63"/>
    </location>
</feature>
<keyword evidence="3" id="KW-1185">Reference proteome</keyword>
<proteinExistence type="predicted"/>
<evidence type="ECO:0000313" key="3">
    <source>
        <dbReference type="Proteomes" id="UP000035642"/>
    </source>
</evidence>
<evidence type="ECO:0000256" key="1">
    <source>
        <dbReference type="SAM" id="MobiDB-lite"/>
    </source>
</evidence>
<name>A0A0K0DBF8_ANGCA</name>
<evidence type="ECO:0000313" key="4">
    <source>
        <dbReference type="WBParaSite" id="ACAC_0000775601-mRNA-1"/>
    </source>
</evidence>